<comment type="catalytic activity">
    <reaction evidence="1 10">
        <text>(2R)-2-phosphoglycerate = (2R)-3-phosphoglycerate</text>
        <dbReference type="Rhea" id="RHEA:15901"/>
        <dbReference type="ChEBI" id="CHEBI:58272"/>
        <dbReference type="ChEBI" id="CHEBI:58289"/>
        <dbReference type="EC" id="5.4.2.12"/>
    </reaction>
</comment>
<evidence type="ECO:0000256" key="11">
    <source>
        <dbReference type="PIRSR" id="PIRSR001492-1"/>
    </source>
</evidence>
<dbReference type="NCBIfam" id="TIGR01307">
    <property type="entry name" value="pgm_bpd_ind"/>
    <property type="match status" value="1"/>
</dbReference>
<evidence type="ECO:0000313" key="16">
    <source>
        <dbReference type="EMBL" id="SHK75839.1"/>
    </source>
</evidence>
<dbReference type="Pfam" id="PF01676">
    <property type="entry name" value="Metalloenzyme"/>
    <property type="match status" value="1"/>
</dbReference>
<feature type="binding site" evidence="10 12">
    <location>
        <position position="337"/>
    </location>
    <ligand>
        <name>substrate</name>
    </ligand>
</feature>
<dbReference type="GO" id="GO:0006007">
    <property type="term" value="P:glucose catabolic process"/>
    <property type="evidence" value="ECO:0007669"/>
    <property type="project" value="InterPro"/>
</dbReference>
<evidence type="ECO:0000256" key="3">
    <source>
        <dbReference type="ARBA" id="ARBA00008819"/>
    </source>
</evidence>
<proteinExistence type="inferred from homology"/>
<feature type="binding site" evidence="10 13">
    <location>
        <position position="408"/>
    </location>
    <ligand>
        <name>Mn(2+)</name>
        <dbReference type="ChEBI" id="CHEBI:29035"/>
        <label>1</label>
    </ligand>
</feature>
<dbReference type="InterPro" id="IPR005995">
    <property type="entry name" value="Pgm_bpd_ind"/>
</dbReference>
<organism evidence="16 17">
    <name type="scientific">Desulforamulus aeronauticus DSM 10349</name>
    <dbReference type="NCBI Taxonomy" id="1121421"/>
    <lineage>
        <taxon>Bacteria</taxon>
        <taxon>Bacillati</taxon>
        <taxon>Bacillota</taxon>
        <taxon>Clostridia</taxon>
        <taxon>Eubacteriales</taxon>
        <taxon>Peptococcaceae</taxon>
        <taxon>Desulforamulus</taxon>
    </lineage>
</organism>
<dbReference type="GO" id="GO:0004619">
    <property type="term" value="F:phosphoglycerate mutase activity"/>
    <property type="evidence" value="ECO:0007669"/>
    <property type="project" value="UniProtKB-UniRule"/>
</dbReference>
<evidence type="ECO:0000256" key="2">
    <source>
        <dbReference type="ARBA" id="ARBA00004798"/>
    </source>
</evidence>
<dbReference type="InterPro" id="IPR036646">
    <property type="entry name" value="PGAM_B_sf"/>
</dbReference>
<dbReference type="Gene3D" id="3.40.1450.10">
    <property type="entry name" value="BPG-independent phosphoglycerate mutase, domain B"/>
    <property type="match status" value="1"/>
</dbReference>
<sequence length="516" mass="57077">MSQQRNPLALIVLDGWGLRQETDGNAIAQAETPQIKEYLANYPYTTLKCSGEEVGLPEGQMGNSEVGHLNIGAGRVVYQELTRITKAIKDGDFFENPELLNAVQNVKEKNTSLHIMGLLSDGGVHSHIRHIFAILKLAADQGLQRVYFHAFLDGRDVPPASAKVYMRALLAKMKQIGVGQVATVSGRYYAMDRDRRWERTELAYRALVYAEGIQANSPLEAIDIGYERGETDEFIKPTVVTDDHKQPVAKVSEGDALIFINFRPDRARQITRSFVDDDFTSFERGQGKPKVHFVCMTVYDKTIEAPVAFPPHKLANTLGEWLSKQGLKQLRLAETEKYAHVTFFFNGGVEAPNPNEERVLIPSPKVATYDLKPEMSAYEVADAFIENLNKGHFDVLITNFANPDMVGHTGDMDATKIAIETVDKCLGKIVSAMLEKSGTMLITADHGNAEKMRDEKGGPFTAHTTDPVPFVVVGEAYKQAKLKEDGSLQDIAPTMLDILGLPKPPEMTGESLLLKG</sequence>
<feature type="binding site" evidence="10 12">
    <location>
        <position position="187"/>
    </location>
    <ligand>
        <name>substrate</name>
    </ligand>
</feature>
<dbReference type="AlphaFoldDB" id="A0A1M6V2V8"/>
<dbReference type="EMBL" id="FRAR01000023">
    <property type="protein sequence ID" value="SHK75839.1"/>
    <property type="molecule type" value="Genomic_DNA"/>
</dbReference>
<dbReference type="STRING" id="1121421.SAMN02745123_03018"/>
<comment type="cofactor">
    <cofactor evidence="10">
        <name>Mn(2+)</name>
        <dbReference type="ChEBI" id="CHEBI:29035"/>
    </cofactor>
    <text evidence="10">Binds 2 manganese ions per subunit.</text>
</comment>
<evidence type="ECO:0000256" key="1">
    <source>
        <dbReference type="ARBA" id="ARBA00000370"/>
    </source>
</evidence>
<protein>
    <recommendedName>
        <fullName evidence="9 10">2,3-bisphosphoglycerate-independent phosphoglycerate mutase</fullName>
        <shortName evidence="10">BPG-independent PGAM</shortName>
        <shortName evidence="10">Phosphoglyceromutase</shortName>
        <shortName evidence="10">iPGM</shortName>
        <ecNumber evidence="4 10">5.4.2.12</ecNumber>
    </recommendedName>
</protein>
<dbReference type="Gene3D" id="3.40.720.10">
    <property type="entry name" value="Alkaline Phosphatase, subunit A"/>
    <property type="match status" value="1"/>
</dbReference>
<dbReference type="GO" id="GO:0043937">
    <property type="term" value="P:regulation of sporulation"/>
    <property type="evidence" value="ECO:0007669"/>
    <property type="project" value="UniProtKB-ARBA"/>
</dbReference>
<keyword evidence="8 10" id="KW-0413">Isomerase</keyword>
<comment type="function">
    <text evidence="10">Catalyzes the interconversion of 2-phosphoglycerate and 3-phosphoglycerate.</text>
</comment>
<evidence type="ECO:0000256" key="8">
    <source>
        <dbReference type="ARBA" id="ARBA00023235"/>
    </source>
</evidence>
<feature type="binding site" evidence="10 13">
    <location>
        <position position="14"/>
    </location>
    <ligand>
        <name>Mn(2+)</name>
        <dbReference type="ChEBI" id="CHEBI:29035"/>
        <label>2</label>
    </ligand>
</feature>
<accession>A0A1M6V2V8</accession>
<dbReference type="OrthoDB" id="9800863at2"/>
<keyword evidence="6 10" id="KW-0324">Glycolysis</keyword>
<feature type="binding site" evidence="10 13">
    <location>
        <position position="463"/>
    </location>
    <ligand>
        <name>Mn(2+)</name>
        <dbReference type="ChEBI" id="CHEBI:29035"/>
        <label>1</label>
    </ligand>
</feature>
<dbReference type="SUPFAM" id="SSF64158">
    <property type="entry name" value="2,3-Bisphosphoglycerate-independent phosphoglycerate mutase, substrate-binding domain"/>
    <property type="match status" value="1"/>
</dbReference>
<dbReference type="PIRSF" id="PIRSF001492">
    <property type="entry name" value="IPGAM"/>
    <property type="match status" value="1"/>
</dbReference>
<evidence type="ECO:0000259" key="14">
    <source>
        <dbReference type="Pfam" id="PF01676"/>
    </source>
</evidence>
<dbReference type="InterPro" id="IPR011258">
    <property type="entry name" value="BPG-indep_PGM_N"/>
</dbReference>
<evidence type="ECO:0000313" key="17">
    <source>
        <dbReference type="Proteomes" id="UP000183997"/>
    </source>
</evidence>
<feature type="active site" description="Phosphoserine intermediate" evidence="10 11">
    <location>
        <position position="64"/>
    </location>
</feature>
<keyword evidence="7 10" id="KW-0464">Manganese</keyword>
<feature type="binding site" evidence="10 13">
    <location>
        <position position="445"/>
    </location>
    <ligand>
        <name>Mn(2+)</name>
        <dbReference type="ChEBI" id="CHEBI:29035"/>
        <label>2</label>
    </ligand>
</feature>
<dbReference type="GO" id="GO:0006096">
    <property type="term" value="P:glycolytic process"/>
    <property type="evidence" value="ECO:0007669"/>
    <property type="project" value="UniProtKB-UniRule"/>
</dbReference>
<feature type="binding site" evidence="10 12">
    <location>
        <position position="125"/>
    </location>
    <ligand>
        <name>substrate</name>
    </ligand>
</feature>
<dbReference type="Proteomes" id="UP000183997">
    <property type="component" value="Unassembled WGS sequence"/>
</dbReference>
<feature type="binding site" evidence="10 13">
    <location>
        <position position="446"/>
    </location>
    <ligand>
        <name>Mn(2+)</name>
        <dbReference type="ChEBI" id="CHEBI:29035"/>
        <label>2</label>
    </ligand>
</feature>
<evidence type="ECO:0000256" key="4">
    <source>
        <dbReference type="ARBA" id="ARBA00012026"/>
    </source>
</evidence>
<dbReference type="GO" id="GO:0005829">
    <property type="term" value="C:cytosol"/>
    <property type="evidence" value="ECO:0007669"/>
    <property type="project" value="TreeGrafter"/>
</dbReference>
<feature type="binding site" evidence="10 13">
    <location>
        <position position="64"/>
    </location>
    <ligand>
        <name>Mn(2+)</name>
        <dbReference type="ChEBI" id="CHEBI:29035"/>
        <label>2</label>
    </ligand>
</feature>
<dbReference type="InterPro" id="IPR017850">
    <property type="entry name" value="Alkaline_phosphatase_core_sf"/>
</dbReference>
<feature type="binding site" evidence="10 12">
    <location>
        <begin position="155"/>
        <end position="156"/>
    </location>
    <ligand>
        <name>substrate</name>
    </ligand>
</feature>
<dbReference type="SUPFAM" id="SSF53649">
    <property type="entry name" value="Alkaline phosphatase-like"/>
    <property type="match status" value="1"/>
</dbReference>
<gene>
    <name evidence="10" type="primary">gpmI</name>
    <name evidence="16" type="ORF">SAMN02745123_03018</name>
</gene>
<feature type="binding site" evidence="10 12">
    <location>
        <position position="193"/>
    </location>
    <ligand>
        <name>substrate</name>
    </ligand>
</feature>
<keyword evidence="5 10" id="KW-0479">Metal-binding</keyword>
<dbReference type="InterPro" id="IPR006124">
    <property type="entry name" value="Metalloenzyme"/>
</dbReference>
<evidence type="ECO:0000256" key="5">
    <source>
        <dbReference type="ARBA" id="ARBA00022723"/>
    </source>
</evidence>
<reference evidence="17" key="1">
    <citation type="submission" date="2016-11" db="EMBL/GenBank/DDBJ databases">
        <authorList>
            <person name="Varghese N."/>
            <person name="Submissions S."/>
        </authorList>
    </citation>
    <scope>NUCLEOTIDE SEQUENCE [LARGE SCALE GENOMIC DNA]</scope>
    <source>
        <strain evidence="17">DSM 10349</strain>
    </source>
</reference>
<feature type="domain" description="Metalloenzyme" evidence="14">
    <location>
        <begin position="7"/>
        <end position="502"/>
    </location>
</feature>
<comment type="similarity">
    <text evidence="3 10">Belongs to the BPG-independent phosphoglycerate mutase family.</text>
</comment>
<dbReference type="GO" id="GO:0030145">
    <property type="term" value="F:manganese ion binding"/>
    <property type="evidence" value="ECO:0007669"/>
    <property type="project" value="UniProtKB-UniRule"/>
</dbReference>
<dbReference type="PANTHER" id="PTHR31637:SF0">
    <property type="entry name" value="2,3-BISPHOSPHOGLYCERATE-INDEPENDENT PHOSPHOGLYCERATE MUTASE"/>
    <property type="match status" value="1"/>
</dbReference>
<dbReference type="PANTHER" id="PTHR31637">
    <property type="entry name" value="2,3-BISPHOSPHOGLYCERATE-INDEPENDENT PHOSPHOGLYCERATE MUTASE"/>
    <property type="match status" value="1"/>
</dbReference>
<dbReference type="CDD" id="cd16010">
    <property type="entry name" value="iPGM"/>
    <property type="match status" value="1"/>
</dbReference>
<dbReference type="HAMAP" id="MF_01038">
    <property type="entry name" value="GpmI"/>
    <property type="match status" value="1"/>
</dbReference>
<evidence type="ECO:0000256" key="7">
    <source>
        <dbReference type="ARBA" id="ARBA00023211"/>
    </source>
</evidence>
<comment type="pathway">
    <text evidence="2 10">Carbohydrate degradation; glycolysis; pyruvate from D-glyceraldehyde 3-phosphate: step 3/5.</text>
</comment>
<name>A0A1M6V2V8_9FIRM</name>
<dbReference type="UniPathway" id="UPA00109">
    <property type="reaction ID" value="UER00186"/>
</dbReference>
<evidence type="ECO:0000256" key="6">
    <source>
        <dbReference type="ARBA" id="ARBA00023152"/>
    </source>
</evidence>
<evidence type="ECO:0000256" key="10">
    <source>
        <dbReference type="HAMAP-Rule" id="MF_01038"/>
    </source>
</evidence>
<feature type="binding site" evidence="10 12">
    <location>
        <begin position="263"/>
        <end position="266"/>
    </location>
    <ligand>
        <name>substrate</name>
    </ligand>
</feature>
<dbReference type="Pfam" id="PF06415">
    <property type="entry name" value="iPGM_N"/>
    <property type="match status" value="1"/>
</dbReference>
<dbReference type="RefSeq" id="WP_072915969.1">
    <property type="nucleotide sequence ID" value="NZ_FRAR01000023.1"/>
</dbReference>
<feature type="binding site" evidence="10 13">
    <location>
        <position position="404"/>
    </location>
    <ligand>
        <name>Mn(2+)</name>
        <dbReference type="ChEBI" id="CHEBI:29035"/>
        <label>1</label>
    </ligand>
</feature>
<keyword evidence="17" id="KW-1185">Reference proteome</keyword>
<evidence type="ECO:0000256" key="12">
    <source>
        <dbReference type="PIRSR" id="PIRSR001492-2"/>
    </source>
</evidence>
<comment type="subunit">
    <text evidence="10">Monomer.</text>
</comment>
<dbReference type="FunFam" id="3.40.720.10:FF:000001">
    <property type="entry name" value="2,3-bisphosphoglycerate-independent phosphoglycerate mutase"/>
    <property type="match status" value="1"/>
</dbReference>
<dbReference type="FunFam" id="3.40.1450.10:FF:000001">
    <property type="entry name" value="2,3-bisphosphoglycerate-independent phosphoglycerate mutase"/>
    <property type="match status" value="1"/>
</dbReference>
<evidence type="ECO:0000256" key="13">
    <source>
        <dbReference type="PIRSR" id="PIRSR001492-3"/>
    </source>
</evidence>
<evidence type="ECO:0000256" key="9">
    <source>
        <dbReference type="ARBA" id="ARBA00071648"/>
    </source>
</evidence>
<dbReference type="EC" id="5.4.2.12" evidence="4 10"/>
<evidence type="ECO:0000259" key="15">
    <source>
        <dbReference type="Pfam" id="PF06415"/>
    </source>
</evidence>
<feature type="domain" description="BPG-independent PGAM N-terminal" evidence="15">
    <location>
        <begin position="84"/>
        <end position="301"/>
    </location>
</feature>